<dbReference type="EMBL" id="JAACJM010000276">
    <property type="protein sequence ID" value="KAF5333978.1"/>
    <property type="molecule type" value="Genomic_DNA"/>
</dbReference>
<name>A0A8H5C2W8_9AGAR</name>
<organism evidence="1 2">
    <name type="scientific">Tetrapyrgos nigripes</name>
    <dbReference type="NCBI Taxonomy" id="182062"/>
    <lineage>
        <taxon>Eukaryota</taxon>
        <taxon>Fungi</taxon>
        <taxon>Dikarya</taxon>
        <taxon>Basidiomycota</taxon>
        <taxon>Agaricomycotina</taxon>
        <taxon>Agaricomycetes</taxon>
        <taxon>Agaricomycetidae</taxon>
        <taxon>Agaricales</taxon>
        <taxon>Marasmiineae</taxon>
        <taxon>Marasmiaceae</taxon>
        <taxon>Tetrapyrgos</taxon>
    </lineage>
</organism>
<keyword evidence="2" id="KW-1185">Reference proteome</keyword>
<dbReference type="AlphaFoldDB" id="A0A8H5C2W8"/>
<dbReference type="Proteomes" id="UP000559256">
    <property type="component" value="Unassembled WGS sequence"/>
</dbReference>
<reference evidence="1 2" key="1">
    <citation type="journal article" date="2020" name="ISME J.">
        <title>Uncovering the hidden diversity of litter-decomposition mechanisms in mushroom-forming fungi.</title>
        <authorList>
            <person name="Floudas D."/>
            <person name="Bentzer J."/>
            <person name="Ahren D."/>
            <person name="Johansson T."/>
            <person name="Persson P."/>
            <person name="Tunlid A."/>
        </authorList>
    </citation>
    <scope>NUCLEOTIDE SEQUENCE [LARGE SCALE GENOMIC DNA]</scope>
    <source>
        <strain evidence="1 2">CBS 291.85</strain>
    </source>
</reference>
<protein>
    <submittedName>
        <fullName evidence="1">Uncharacterized protein</fullName>
    </submittedName>
</protein>
<sequence>MSYSFDSMNPPPRSEGIPRSTWMGLYITTLHHATLVSAEKLVNSFREYVWGEECLYQPEFSFSFLLEFRGVVWGFCEGWGRSGFRWGGGQASGVKVAKEGKRRVKGRLGSRAEDASIMLHSFGSGSSVDYGDDTAGADVGSNIVDSWIGEKNRGKLKTRCEMNNISNGNWTIASYGAYLQELNICMHIKLCDFGVNGELVFIYTNTFAGTSVYTRGFTAVASGLYR</sequence>
<dbReference type="OrthoDB" id="10252354at2759"/>
<proteinExistence type="predicted"/>
<accession>A0A8H5C2W8</accession>
<comment type="caution">
    <text evidence="1">The sequence shown here is derived from an EMBL/GenBank/DDBJ whole genome shotgun (WGS) entry which is preliminary data.</text>
</comment>
<evidence type="ECO:0000313" key="2">
    <source>
        <dbReference type="Proteomes" id="UP000559256"/>
    </source>
</evidence>
<gene>
    <name evidence="1" type="ORF">D9758_017274</name>
</gene>
<evidence type="ECO:0000313" key="1">
    <source>
        <dbReference type="EMBL" id="KAF5333978.1"/>
    </source>
</evidence>